<gene>
    <name evidence="2" type="ORF">ERS686654_00743</name>
</gene>
<dbReference type="Gene3D" id="3.30.110.40">
    <property type="entry name" value="TusA-like domain"/>
    <property type="match status" value="1"/>
</dbReference>
<dbReference type="InterPro" id="IPR019870">
    <property type="entry name" value="Se_metab_YedF"/>
</dbReference>
<dbReference type="InterPro" id="IPR036868">
    <property type="entry name" value="TusA-like_sf"/>
</dbReference>
<dbReference type="SUPFAM" id="SSF64307">
    <property type="entry name" value="SirA-like"/>
    <property type="match status" value="1"/>
</dbReference>
<dbReference type="Proteomes" id="UP000052237">
    <property type="component" value="Unassembled WGS sequence"/>
</dbReference>
<feature type="domain" description="UPF0033" evidence="1">
    <location>
        <begin position="2"/>
        <end position="68"/>
    </location>
</feature>
<reference evidence="2 3" key="1">
    <citation type="submission" date="2015-11" db="EMBL/GenBank/DDBJ databases">
        <authorList>
            <consortium name="Pathogen Informatics"/>
        </authorList>
    </citation>
    <scope>NUCLEOTIDE SEQUENCE [LARGE SCALE GENOMIC DNA]</scope>
    <source>
        <strain evidence="2 3">006A-0059</strain>
    </source>
</reference>
<dbReference type="NCBIfam" id="TIGR03527">
    <property type="entry name" value="selenium_YedF"/>
    <property type="match status" value="1"/>
</dbReference>
<protein>
    <submittedName>
        <fullName evidence="2">Translation initiation factor IF-3</fullName>
    </submittedName>
</protein>
<organism evidence="2 3">
    <name type="scientific">Campylobacter hyointestinalis subsp. hyointestinalis</name>
    <dbReference type="NCBI Taxonomy" id="91352"/>
    <lineage>
        <taxon>Bacteria</taxon>
        <taxon>Pseudomonadati</taxon>
        <taxon>Campylobacterota</taxon>
        <taxon>Epsilonproteobacteria</taxon>
        <taxon>Campylobacterales</taxon>
        <taxon>Campylobacteraceae</taxon>
        <taxon>Campylobacter</taxon>
    </lineage>
</organism>
<dbReference type="GeneID" id="29473891"/>
<keyword evidence="2" id="KW-0396">Initiation factor</keyword>
<dbReference type="EMBL" id="FAVB01000002">
    <property type="protein sequence ID" value="CUU76310.1"/>
    <property type="molecule type" value="Genomic_DNA"/>
</dbReference>
<evidence type="ECO:0000259" key="1">
    <source>
        <dbReference type="Pfam" id="PF01206"/>
    </source>
</evidence>
<name>A0A0S4RMU7_CAMHY</name>
<dbReference type="GO" id="GO:0003743">
    <property type="term" value="F:translation initiation factor activity"/>
    <property type="evidence" value="ECO:0007669"/>
    <property type="project" value="UniProtKB-KW"/>
</dbReference>
<dbReference type="SUPFAM" id="SSF75169">
    <property type="entry name" value="DsrEFH-like"/>
    <property type="match status" value="1"/>
</dbReference>
<dbReference type="RefSeq" id="WP_059426211.1">
    <property type="nucleotide sequence ID" value="NZ_FAUT01000002.1"/>
</dbReference>
<evidence type="ECO:0000313" key="3">
    <source>
        <dbReference type="Proteomes" id="UP000052237"/>
    </source>
</evidence>
<proteinExistence type="predicted"/>
<keyword evidence="2" id="KW-0648">Protein biosynthesis</keyword>
<dbReference type="AlphaFoldDB" id="A0A0S4RMU7"/>
<dbReference type="InterPro" id="IPR027396">
    <property type="entry name" value="DsrEFH-like"/>
</dbReference>
<dbReference type="Pfam" id="PF01206">
    <property type="entry name" value="TusA"/>
    <property type="match status" value="1"/>
</dbReference>
<keyword evidence="3" id="KW-1185">Reference proteome</keyword>
<dbReference type="InterPro" id="IPR001455">
    <property type="entry name" value="TusA-like"/>
</dbReference>
<evidence type="ECO:0000313" key="2">
    <source>
        <dbReference type="EMBL" id="CUU76310.1"/>
    </source>
</evidence>
<sequence length="198" mass="21856">MQIDCRNLDCPEPIIRTKDSIENLNIGDDLEILLNSEASFTNVKKFLSTNKFEFSVSSKGGDHTLNLKKTHELIDQNVQNYNCDIKFKDKVLFLKEDKVGSDPIGIGLLAKFLGSIHSLEQSKRPAYIVCVNEAVLMTTSRSHPSYAALKELEGLGVKILSCGSCLEAMGLVDRLGVGSMSNAFEIMNILLENETVSL</sequence>
<comment type="caution">
    <text evidence="2">The sequence shown here is derived from an EMBL/GenBank/DDBJ whole genome shotgun (WGS) entry which is preliminary data.</text>
</comment>
<accession>A0A0S4RMU7</accession>